<evidence type="ECO:0000256" key="2">
    <source>
        <dbReference type="PROSITE-ProRule" id="PRU00236"/>
    </source>
</evidence>
<keyword evidence="1" id="KW-0520">NAD</keyword>
<feature type="compositionally biased region" description="Acidic residues" evidence="3">
    <location>
        <begin position="204"/>
        <end position="217"/>
    </location>
</feature>
<proteinExistence type="predicted"/>
<protein>
    <recommendedName>
        <fullName evidence="4">Deacetylase sirtuin-type domain-containing protein</fullName>
    </recommendedName>
</protein>
<sequence>MSLPKDVVCECHGSFRDGSIVLYGDRLPRAVDLAISRDFGPKAETVIDMVLVMGTSLQVAPFCAIPNLAPAGCTRVLVNRCLADCCANTWSKSPANTDDGLYGHSSGAVSSTKLAGRMASLRPRWRDSKGSGTRWQQCLIESDCDEFVARFFKSARTRRRASYSSNLAEARARGIRTSDLLFWQGAAEDELQRRLEEPMSGDWSSDESSDSGSDEECTQYAMTNP</sequence>
<name>A0A7S2J0D6_9EUKA</name>
<evidence type="ECO:0000256" key="3">
    <source>
        <dbReference type="SAM" id="MobiDB-lite"/>
    </source>
</evidence>
<evidence type="ECO:0000256" key="1">
    <source>
        <dbReference type="ARBA" id="ARBA00023027"/>
    </source>
</evidence>
<comment type="caution">
    <text evidence="2">Lacks conserved residue(s) required for the propagation of feature annotation.</text>
</comment>
<dbReference type="EMBL" id="HBGU01070723">
    <property type="protein sequence ID" value="CAD9532708.1"/>
    <property type="molecule type" value="Transcribed_RNA"/>
</dbReference>
<evidence type="ECO:0000259" key="4">
    <source>
        <dbReference type="PROSITE" id="PS50305"/>
    </source>
</evidence>
<accession>A0A7S2J0D6</accession>
<reference evidence="5" key="1">
    <citation type="submission" date="2021-01" db="EMBL/GenBank/DDBJ databases">
        <authorList>
            <person name="Corre E."/>
            <person name="Pelletier E."/>
            <person name="Niang G."/>
            <person name="Scheremetjew M."/>
            <person name="Finn R."/>
            <person name="Kale V."/>
            <person name="Holt S."/>
            <person name="Cochrane G."/>
            <person name="Meng A."/>
            <person name="Brown T."/>
            <person name="Cohen L."/>
        </authorList>
    </citation>
    <scope>NUCLEOTIDE SEQUENCE</scope>
    <source>
        <strain evidence="5">UTEX LB 985</strain>
    </source>
</reference>
<dbReference type="PROSITE" id="PS50305">
    <property type="entry name" value="SIRTUIN"/>
    <property type="match status" value="1"/>
</dbReference>
<evidence type="ECO:0000313" key="5">
    <source>
        <dbReference type="EMBL" id="CAD9532708.1"/>
    </source>
</evidence>
<dbReference type="InterPro" id="IPR026590">
    <property type="entry name" value="Ssirtuin_cat_dom"/>
</dbReference>
<gene>
    <name evidence="5" type="ORF">CBRE1094_LOCUS38625</name>
</gene>
<feature type="domain" description="Deacetylase sirtuin-type" evidence="4">
    <location>
        <begin position="1"/>
        <end position="161"/>
    </location>
</feature>
<dbReference type="AlphaFoldDB" id="A0A7S2J0D6"/>
<feature type="region of interest" description="Disordered" evidence="3">
    <location>
        <begin position="193"/>
        <end position="225"/>
    </location>
</feature>
<dbReference type="SUPFAM" id="SSF52467">
    <property type="entry name" value="DHS-like NAD/FAD-binding domain"/>
    <property type="match status" value="1"/>
</dbReference>
<organism evidence="5">
    <name type="scientific">Haptolina brevifila</name>
    <dbReference type="NCBI Taxonomy" id="156173"/>
    <lineage>
        <taxon>Eukaryota</taxon>
        <taxon>Haptista</taxon>
        <taxon>Haptophyta</taxon>
        <taxon>Prymnesiophyceae</taxon>
        <taxon>Prymnesiales</taxon>
        <taxon>Prymnesiaceae</taxon>
        <taxon>Haptolina</taxon>
    </lineage>
</organism>
<dbReference type="Gene3D" id="3.40.50.1220">
    <property type="entry name" value="TPP-binding domain"/>
    <property type="match status" value="1"/>
</dbReference>
<dbReference type="InterPro" id="IPR029035">
    <property type="entry name" value="DHS-like_NAD/FAD-binding_dom"/>
</dbReference>